<feature type="chain" id="PRO_5013736385" description="TM7S3/TM198-like domain-containing protein" evidence="7">
    <location>
        <begin position="29"/>
        <end position="862"/>
    </location>
</feature>
<dbReference type="AlphaFoldDB" id="A0A286URJ6"/>
<dbReference type="InterPro" id="IPR025256">
    <property type="entry name" value="TM7S3/TM198-like_dom"/>
</dbReference>
<feature type="transmembrane region" description="Helical" evidence="6">
    <location>
        <begin position="179"/>
        <end position="200"/>
    </location>
</feature>
<dbReference type="STRING" id="2282107.A0A286URJ6"/>
<evidence type="ECO:0000256" key="7">
    <source>
        <dbReference type="SAM" id="SignalP"/>
    </source>
</evidence>
<proteinExistence type="predicted"/>
<evidence type="ECO:0000256" key="3">
    <source>
        <dbReference type="ARBA" id="ARBA00022989"/>
    </source>
</evidence>
<reference evidence="9 10" key="1">
    <citation type="journal article" date="2017" name="Mol. Ecol.">
        <title>Comparative and population genomic landscape of Phellinus noxius: A hypervariable fungus causing root rot in trees.</title>
        <authorList>
            <person name="Chung C.L."/>
            <person name="Lee T.J."/>
            <person name="Akiba M."/>
            <person name="Lee H.H."/>
            <person name="Kuo T.H."/>
            <person name="Liu D."/>
            <person name="Ke H.M."/>
            <person name="Yokoi T."/>
            <person name="Roa M.B."/>
            <person name="Lu M.J."/>
            <person name="Chang Y.Y."/>
            <person name="Ann P.J."/>
            <person name="Tsai J.N."/>
            <person name="Chen C.Y."/>
            <person name="Tzean S.S."/>
            <person name="Ota Y."/>
            <person name="Hattori T."/>
            <person name="Sahashi N."/>
            <person name="Liou R.F."/>
            <person name="Kikuchi T."/>
            <person name="Tsai I.J."/>
        </authorList>
    </citation>
    <scope>NUCLEOTIDE SEQUENCE [LARGE SCALE GENOMIC DNA]</scope>
    <source>
        <strain evidence="9 10">FFPRI411160</strain>
    </source>
</reference>
<organism evidence="9 10">
    <name type="scientific">Pyrrhoderma noxium</name>
    <dbReference type="NCBI Taxonomy" id="2282107"/>
    <lineage>
        <taxon>Eukaryota</taxon>
        <taxon>Fungi</taxon>
        <taxon>Dikarya</taxon>
        <taxon>Basidiomycota</taxon>
        <taxon>Agaricomycotina</taxon>
        <taxon>Agaricomycetes</taxon>
        <taxon>Hymenochaetales</taxon>
        <taxon>Hymenochaetaceae</taxon>
        <taxon>Pyrrhoderma</taxon>
    </lineage>
</organism>
<feature type="region of interest" description="Disordered" evidence="5">
    <location>
        <begin position="648"/>
        <end position="862"/>
    </location>
</feature>
<feature type="compositionally biased region" description="Basic and acidic residues" evidence="5">
    <location>
        <begin position="844"/>
        <end position="862"/>
    </location>
</feature>
<keyword evidence="7" id="KW-0732">Signal</keyword>
<sequence>MRFGFRTHPLLFAIGALAAVTQLGIVNAQSTTSSNSQSTSASSSNSGSSSSSATSLSVTSSSFTSTITTTSNSQATTITTVIATNVTLTPTASTTTASASETSASATPIVLDTRIDPAYGVLGAVLIITGLPSAFWGHKNRWSSFFLIGFYTFALATLALILKFGVLEAVNPPNVKIRGVFVLACSIAGIAGGGVAIFFWQQSKYFIGAWGGFALGLWIQCFREGGLIRPIGYRWIMYIGLGVVGFCMCTLPRIHYHVLLASTAAVGASAFVLGIDCFTTANLKEFYVWNLGFDALFTKFTSNGIEFPISQMMQIEIGLIGAFTLMGAAVQLRILRILQYKLKEITREQKRRDEELEAQATARFAVTTKEMAIWEKEHGRADSHYSGLPLLKDGDPHSPGTEEASTLVMDGNRRSRYHSGISDFMAAPGSDEKRQNSGALPAIDLGLDLEADLPRDFVTDKEDGRSPSAASSRVLTPQEREDLAKKEELLTEINDIRKSIDVLRSGTPGSSGENESRSRHQSFTSRRTLSLGFADALEGPSRPPRAVDPRTRVQSMDRLSSGDLLAVGNSIGRPSSVPLKDEDSWNDYVRERKLFQPPGGVSPPINTGLTATSGHRASLSVPNAVSDALYRRQLQEAAIEHGEFGQIAHHARPVSHTSEDDRPLSKLYTPQPKTVTTGSKVPVTILPPRKPDASQQTRPVAPRTRTFEELTERHREKMRGLQAPLSQAEKEHAALAEARSRWERSKEVEKQVMAKKQAEKQAAVKQRQEEKEEQKLSTRDPHQRSLSADKLSKLPGSSSTSKRQSMLKVEDWRRYQQEVETAGPMQPSVNRDSVAFPSAQASRDPGHRHSPSGERRRSQVLP</sequence>
<accession>A0A286URJ6</accession>
<feature type="transmembrane region" description="Helical" evidence="6">
    <location>
        <begin position="231"/>
        <end position="251"/>
    </location>
</feature>
<protein>
    <recommendedName>
        <fullName evidence="8">TM7S3/TM198-like domain-containing protein</fullName>
    </recommendedName>
</protein>
<feature type="transmembrane region" description="Helical" evidence="6">
    <location>
        <begin position="144"/>
        <end position="167"/>
    </location>
</feature>
<feature type="region of interest" description="Disordered" evidence="5">
    <location>
        <begin position="501"/>
        <end position="552"/>
    </location>
</feature>
<evidence type="ECO:0000256" key="6">
    <source>
        <dbReference type="SAM" id="Phobius"/>
    </source>
</evidence>
<feature type="transmembrane region" description="Helical" evidence="6">
    <location>
        <begin position="207"/>
        <end position="225"/>
    </location>
</feature>
<evidence type="ECO:0000256" key="4">
    <source>
        <dbReference type="ARBA" id="ARBA00023136"/>
    </source>
</evidence>
<comment type="subcellular location">
    <subcellularLocation>
        <location evidence="1">Membrane</location>
        <topology evidence="1">Multi-pass membrane protein</topology>
    </subcellularLocation>
</comment>
<feature type="transmembrane region" description="Helical" evidence="6">
    <location>
        <begin position="258"/>
        <end position="281"/>
    </location>
</feature>
<name>A0A286URJ6_9AGAM</name>
<keyword evidence="10" id="KW-1185">Reference proteome</keyword>
<feature type="compositionally biased region" description="Basic and acidic residues" evidence="5">
    <location>
        <begin position="705"/>
        <end position="719"/>
    </location>
</feature>
<feature type="region of interest" description="Disordered" evidence="5">
    <location>
        <begin position="385"/>
        <end position="412"/>
    </location>
</feature>
<dbReference type="InParanoid" id="A0A286URJ6"/>
<dbReference type="OrthoDB" id="102260at2759"/>
<dbReference type="Proteomes" id="UP000217199">
    <property type="component" value="Unassembled WGS sequence"/>
</dbReference>
<feature type="compositionally biased region" description="Basic and acidic residues" evidence="5">
    <location>
        <begin position="808"/>
        <end position="817"/>
    </location>
</feature>
<evidence type="ECO:0000259" key="8">
    <source>
        <dbReference type="Pfam" id="PF13886"/>
    </source>
</evidence>
<evidence type="ECO:0000256" key="1">
    <source>
        <dbReference type="ARBA" id="ARBA00004141"/>
    </source>
</evidence>
<dbReference type="GO" id="GO:0016020">
    <property type="term" value="C:membrane"/>
    <property type="evidence" value="ECO:0007669"/>
    <property type="project" value="UniProtKB-SubCell"/>
</dbReference>
<feature type="transmembrane region" description="Helical" evidence="6">
    <location>
        <begin position="317"/>
        <end position="335"/>
    </location>
</feature>
<feature type="region of interest" description="Disordered" evidence="5">
    <location>
        <begin position="31"/>
        <end position="53"/>
    </location>
</feature>
<feature type="domain" description="TM7S3/TM198-like" evidence="8">
    <location>
        <begin position="123"/>
        <end position="332"/>
    </location>
</feature>
<feature type="compositionally biased region" description="Basic and acidic residues" evidence="5">
    <location>
        <begin position="766"/>
        <end position="783"/>
    </location>
</feature>
<gene>
    <name evidence="9" type="ORF">PNOK_0214400</name>
</gene>
<feature type="signal peptide" evidence="7">
    <location>
        <begin position="1"/>
        <end position="28"/>
    </location>
</feature>
<dbReference type="EMBL" id="NBII01000002">
    <property type="protein sequence ID" value="PAV22187.1"/>
    <property type="molecule type" value="Genomic_DNA"/>
</dbReference>
<dbReference type="Pfam" id="PF13886">
    <property type="entry name" value="TM7S3_TM198"/>
    <property type="match status" value="1"/>
</dbReference>
<evidence type="ECO:0000256" key="5">
    <source>
        <dbReference type="SAM" id="MobiDB-lite"/>
    </source>
</evidence>
<dbReference type="PANTHER" id="PTHR39469">
    <property type="entry name" value="CHROMOSOME 1, WHOLE GENOME SHOTGUN SEQUENCE"/>
    <property type="match status" value="1"/>
</dbReference>
<evidence type="ECO:0000313" key="10">
    <source>
        <dbReference type="Proteomes" id="UP000217199"/>
    </source>
</evidence>
<keyword evidence="2 6" id="KW-0812">Transmembrane</keyword>
<keyword evidence="4 6" id="KW-0472">Membrane</keyword>
<feature type="compositionally biased region" description="Polar residues" evidence="5">
    <location>
        <begin position="795"/>
        <end position="804"/>
    </location>
</feature>
<feature type="transmembrane region" description="Helical" evidence="6">
    <location>
        <begin position="118"/>
        <end position="137"/>
    </location>
</feature>
<feature type="compositionally biased region" description="Basic and acidic residues" evidence="5">
    <location>
        <begin position="728"/>
        <end position="759"/>
    </location>
</feature>
<feature type="region of interest" description="Disordered" evidence="5">
    <location>
        <begin position="458"/>
        <end position="483"/>
    </location>
</feature>
<evidence type="ECO:0000256" key="2">
    <source>
        <dbReference type="ARBA" id="ARBA00022692"/>
    </source>
</evidence>
<dbReference type="PANTHER" id="PTHR39469:SF1">
    <property type="entry name" value="DUF4203 DOMAIN-CONTAINING PROTEIN"/>
    <property type="match status" value="1"/>
</dbReference>
<keyword evidence="3 6" id="KW-1133">Transmembrane helix</keyword>
<evidence type="ECO:0000313" key="9">
    <source>
        <dbReference type="EMBL" id="PAV22187.1"/>
    </source>
</evidence>
<comment type="caution">
    <text evidence="9">The sequence shown here is derived from an EMBL/GenBank/DDBJ whole genome shotgun (WGS) entry which is preliminary data.</text>
</comment>